<keyword evidence="2" id="KW-1185">Reference proteome</keyword>
<evidence type="ECO:0000313" key="2">
    <source>
        <dbReference type="Proteomes" id="UP001472677"/>
    </source>
</evidence>
<dbReference type="EMBL" id="JBBPBM010000059">
    <property type="protein sequence ID" value="KAK8516382.1"/>
    <property type="molecule type" value="Genomic_DNA"/>
</dbReference>
<reference evidence="1 2" key="1">
    <citation type="journal article" date="2024" name="G3 (Bethesda)">
        <title>Genome assembly of Hibiscus sabdariffa L. provides insights into metabolisms of medicinal natural products.</title>
        <authorList>
            <person name="Kim T."/>
        </authorList>
    </citation>
    <scope>NUCLEOTIDE SEQUENCE [LARGE SCALE GENOMIC DNA]</scope>
    <source>
        <strain evidence="1">TK-2024</strain>
        <tissue evidence="1">Old leaves</tissue>
    </source>
</reference>
<evidence type="ECO:0008006" key="3">
    <source>
        <dbReference type="Google" id="ProtNLM"/>
    </source>
</evidence>
<accession>A0ABR2CAD8</accession>
<proteinExistence type="predicted"/>
<protein>
    <recommendedName>
        <fullName evidence="3">Retrotransposon Copia-like N-terminal domain-containing protein</fullName>
    </recommendedName>
</protein>
<organism evidence="1 2">
    <name type="scientific">Hibiscus sabdariffa</name>
    <name type="common">roselle</name>
    <dbReference type="NCBI Taxonomy" id="183260"/>
    <lineage>
        <taxon>Eukaryota</taxon>
        <taxon>Viridiplantae</taxon>
        <taxon>Streptophyta</taxon>
        <taxon>Embryophyta</taxon>
        <taxon>Tracheophyta</taxon>
        <taxon>Spermatophyta</taxon>
        <taxon>Magnoliopsida</taxon>
        <taxon>eudicotyledons</taxon>
        <taxon>Gunneridae</taxon>
        <taxon>Pentapetalae</taxon>
        <taxon>rosids</taxon>
        <taxon>malvids</taxon>
        <taxon>Malvales</taxon>
        <taxon>Malvaceae</taxon>
        <taxon>Malvoideae</taxon>
        <taxon>Hibiscus</taxon>
    </lineage>
</organism>
<sequence>MPDDSTAQSVDLGDSSRGGWIFTNKKVNIVLDETNFLLWKQQVLLTVKSHRTKDSKNCLHDTGQQGLVCALKLTIVDGADGICVTSALRNNPRQGDARLLTTVEGLNSHTNEVPIADQHDIGGLTGDENLNGATSIPGEIDELTSIAGGLAMPDVVADTMAPRELEVYQENDIIFNS</sequence>
<comment type="caution">
    <text evidence="1">The sequence shown here is derived from an EMBL/GenBank/DDBJ whole genome shotgun (WGS) entry which is preliminary data.</text>
</comment>
<gene>
    <name evidence="1" type="ORF">V6N12_068989</name>
</gene>
<dbReference type="Proteomes" id="UP001472677">
    <property type="component" value="Unassembled WGS sequence"/>
</dbReference>
<name>A0ABR2CAD8_9ROSI</name>
<evidence type="ECO:0000313" key="1">
    <source>
        <dbReference type="EMBL" id="KAK8516382.1"/>
    </source>
</evidence>